<reference evidence="1 2" key="1">
    <citation type="submission" date="2018-09" db="EMBL/GenBank/DDBJ databases">
        <title>A high-quality reference genome of wild soybean provides a powerful tool to mine soybean genomes.</title>
        <authorList>
            <person name="Xie M."/>
            <person name="Chung C.Y.L."/>
            <person name="Li M.-W."/>
            <person name="Wong F.-L."/>
            <person name="Chan T.-F."/>
            <person name="Lam H.-M."/>
        </authorList>
    </citation>
    <scope>NUCLEOTIDE SEQUENCE [LARGE SCALE GENOMIC DNA]</scope>
    <source>
        <strain evidence="2">cv. W05</strain>
        <tissue evidence="1">Hypocotyl of etiolated seedlings</tissue>
    </source>
</reference>
<keyword evidence="1" id="KW-0456">Lyase</keyword>
<dbReference type="Proteomes" id="UP000289340">
    <property type="component" value="Chromosome 11"/>
</dbReference>
<comment type="caution">
    <text evidence="1">The sequence shown here is derived from an EMBL/GenBank/DDBJ whole genome shotgun (WGS) entry which is preliminary data.</text>
</comment>
<organism evidence="1 2">
    <name type="scientific">Glycine soja</name>
    <name type="common">Wild soybean</name>
    <dbReference type="NCBI Taxonomy" id="3848"/>
    <lineage>
        <taxon>Eukaryota</taxon>
        <taxon>Viridiplantae</taxon>
        <taxon>Streptophyta</taxon>
        <taxon>Embryophyta</taxon>
        <taxon>Tracheophyta</taxon>
        <taxon>Spermatophyta</taxon>
        <taxon>Magnoliopsida</taxon>
        <taxon>eudicotyledons</taxon>
        <taxon>Gunneridae</taxon>
        <taxon>Pentapetalae</taxon>
        <taxon>rosids</taxon>
        <taxon>fabids</taxon>
        <taxon>Fabales</taxon>
        <taxon>Fabaceae</taxon>
        <taxon>Papilionoideae</taxon>
        <taxon>50 kb inversion clade</taxon>
        <taxon>NPAAA clade</taxon>
        <taxon>indigoferoid/millettioid clade</taxon>
        <taxon>Phaseoleae</taxon>
        <taxon>Glycine</taxon>
        <taxon>Glycine subgen. Soja</taxon>
    </lineage>
</organism>
<gene>
    <name evidence="1" type="ORF">D0Y65_029969</name>
</gene>
<protein>
    <submittedName>
        <fullName evidence="1">Arogenate dehydratase/prephenate dehydratase 2, chloroplastic isoform E</fullName>
        <ecNumber evidence="1">4.2.1.51</ecNumber>
    </submittedName>
</protein>
<accession>A0A445I1S2</accession>
<dbReference type="GO" id="GO:0004664">
    <property type="term" value="F:prephenate dehydratase activity"/>
    <property type="evidence" value="ECO:0007669"/>
    <property type="project" value="UniProtKB-EC"/>
</dbReference>
<keyword evidence="2" id="KW-1185">Reference proteome</keyword>
<dbReference type="AlphaFoldDB" id="A0A445I1S2"/>
<name>A0A445I1S2_GLYSO</name>
<evidence type="ECO:0000313" key="2">
    <source>
        <dbReference type="Proteomes" id="UP000289340"/>
    </source>
</evidence>
<dbReference type="EC" id="4.2.1.51" evidence="1"/>
<evidence type="ECO:0000313" key="1">
    <source>
        <dbReference type="EMBL" id="RZB80017.1"/>
    </source>
</evidence>
<sequence>MKRKKRRTPEYNYCCAQHSPSGCQIVLMEIEFTLLQYKKYTENRIKYGAKTVVVEACGEEIGGVVEDGEGEAMRQGGGGQRRGVVWVYGEGKGLWKRVREKE</sequence>
<dbReference type="EMBL" id="QZWG01000011">
    <property type="protein sequence ID" value="RZB80017.1"/>
    <property type="molecule type" value="Genomic_DNA"/>
</dbReference>
<proteinExistence type="predicted"/>